<feature type="transmembrane region" description="Helical" evidence="1">
    <location>
        <begin position="6"/>
        <end position="29"/>
    </location>
</feature>
<sequence length="187" mass="20276">MANKTITLIIIAIALAVTVAGIATVVIAMKGNDVGVRVREHLSYTLGNFVNNKTLFNISQSMILPMKRFGRGFARPGIIVEVSEEFKQKVIEILELDSNTSSLLVNGYNITRIEPIIRFVIQGDGNVIMRATKAVVLMVKPGEGRAIAYVNLETNTVEKLVKCEIVAKSSGTSVSPTSSAKIPLRSM</sequence>
<evidence type="ECO:0000313" key="3">
    <source>
        <dbReference type="EMBL" id="HGQ64630.1"/>
    </source>
</evidence>
<dbReference type="EMBL" id="DTBD01000043">
    <property type="protein sequence ID" value="HGQ64630.1"/>
    <property type="molecule type" value="Genomic_DNA"/>
</dbReference>
<dbReference type="AlphaFoldDB" id="A0A7C4NPZ1"/>
<evidence type="ECO:0000313" key="2">
    <source>
        <dbReference type="EMBL" id="HGQ35227.1"/>
    </source>
</evidence>
<reference evidence="3" key="1">
    <citation type="journal article" date="2020" name="mSystems">
        <title>Genome- and Community-Level Interaction Insights into Carbon Utilization and Element Cycling Functions of Hydrothermarchaeota in Hydrothermal Sediment.</title>
        <authorList>
            <person name="Zhou Z."/>
            <person name="Liu Y."/>
            <person name="Xu W."/>
            <person name="Pan J."/>
            <person name="Luo Z.H."/>
            <person name="Li M."/>
        </authorList>
    </citation>
    <scope>NUCLEOTIDE SEQUENCE [LARGE SCALE GENOMIC DNA]</scope>
    <source>
        <strain evidence="3">SpSt-637</strain>
        <strain evidence="2">SpSt-667</strain>
    </source>
</reference>
<keyword evidence="1" id="KW-0472">Membrane</keyword>
<proteinExistence type="predicted"/>
<accession>A0A7C4NPZ1</accession>
<gene>
    <name evidence="3" type="ORF">ENU08_05240</name>
    <name evidence="2" type="ORF">ENU41_00915</name>
</gene>
<dbReference type="EMBL" id="DTCK01000008">
    <property type="protein sequence ID" value="HGQ35227.1"/>
    <property type="molecule type" value="Genomic_DNA"/>
</dbReference>
<comment type="caution">
    <text evidence="3">The sequence shown here is derived from an EMBL/GenBank/DDBJ whole genome shotgun (WGS) entry which is preliminary data.</text>
</comment>
<name>A0A7C4NPZ1_9CREN</name>
<keyword evidence="1" id="KW-1133">Transmembrane helix</keyword>
<keyword evidence="1" id="KW-0812">Transmembrane</keyword>
<protein>
    <submittedName>
        <fullName evidence="3">Uncharacterized protein</fullName>
    </submittedName>
</protein>
<evidence type="ECO:0000256" key="1">
    <source>
        <dbReference type="SAM" id="Phobius"/>
    </source>
</evidence>
<organism evidence="3">
    <name type="scientific">Ignisphaera aggregans</name>
    <dbReference type="NCBI Taxonomy" id="334771"/>
    <lineage>
        <taxon>Archaea</taxon>
        <taxon>Thermoproteota</taxon>
        <taxon>Thermoprotei</taxon>
        <taxon>Desulfurococcales</taxon>
        <taxon>Desulfurococcaceae</taxon>
        <taxon>Ignisphaera</taxon>
    </lineage>
</organism>